<keyword evidence="1" id="KW-1133">Transmembrane helix</keyword>
<sequence>MQASCPTLSFFHSPKFLQISLHIISAVGIPIYIFGGYCILCKTPNQMNLVKLVIFNLHFWSTLMDLFMGLFVAPFILLPSMSGFPMGLLGYLDVNIPFQIYVMLTVIVLTGVAILHIFENRYNTIIFEFSSRKVRRALFFIFNYLLAFTFVIPTILRIPNQSEAIKIVKEQFPCEVDENRFFVLALDVRVTHYSVIITSSLIEGQIIYFVIRLLMNLSGKDDRKSERTRNLQKRLFRAICIQVTIPVLLMFIPFLFVIIQVSLEYHNQAQTNISLCLLSLHGLISTIVMLIVHKPYRDATLNILAASKLFQKNTNNNSEPTRNSVPFLIVTT</sequence>
<dbReference type="UCSC" id="T01E8.7">
    <property type="organism name" value="c. elegans"/>
</dbReference>
<dbReference type="eggNOG" id="ENOG502SY7B">
    <property type="taxonomic scope" value="Eukaryota"/>
</dbReference>
<dbReference type="SMR" id="Q9NAN5"/>
<evidence type="ECO:0000256" key="1">
    <source>
        <dbReference type="SAM" id="Phobius"/>
    </source>
</evidence>
<dbReference type="Proteomes" id="UP000001940">
    <property type="component" value="Chromosome II"/>
</dbReference>
<keyword evidence="1" id="KW-0472">Membrane</keyword>
<gene>
    <name evidence="2 4" type="primary">srh-135</name>
    <name evidence="2" type="ORF">CELE_T01E8.7</name>
    <name evidence="4" type="ORF">T01E8.7</name>
</gene>
<dbReference type="FunCoup" id="Q9NAN5">
    <property type="interactions" value="1"/>
</dbReference>
<dbReference type="InterPro" id="IPR053220">
    <property type="entry name" value="Nematode_rcpt-like_serp_H"/>
</dbReference>
<feature type="transmembrane region" description="Helical" evidence="1">
    <location>
        <begin position="52"/>
        <end position="78"/>
    </location>
</feature>
<dbReference type="InterPro" id="IPR019422">
    <property type="entry name" value="7TM_GPCR_serpentine_rcpt_Srh"/>
</dbReference>
<dbReference type="EMBL" id="BX284602">
    <property type="protein sequence ID" value="CAB76413.2"/>
    <property type="molecule type" value="Genomic_DNA"/>
</dbReference>
<feature type="transmembrane region" description="Helical" evidence="1">
    <location>
        <begin position="98"/>
        <end position="118"/>
    </location>
</feature>
<dbReference type="AlphaFoldDB" id="Q9NAN5"/>
<keyword evidence="3" id="KW-1185">Reference proteome</keyword>
<dbReference type="InParanoid" id="Q9NAN5"/>
<dbReference type="PANTHER" id="PTHR22941">
    <property type="entry name" value="SERPENTINE RECEPTOR"/>
    <property type="match status" value="1"/>
</dbReference>
<feature type="transmembrane region" description="Helical" evidence="1">
    <location>
        <begin position="235"/>
        <end position="259"/>
    </location>
</feature>
<dbReference type="PANTHER" id="PTHR22941:SF303">
    <property type="entry name" value="SERPENTINE RECEPTOR, CLASS H"/>
    <property type="match status" value="1"/>
</dbReference>
<dbReference type="RefSeq" id="NP_496206.2">
    <property type="nucleotide sequence ID" value="NM_063805.2"/>
</dbReference>
<feature type="transmembrane region" description="Helical" evidence="1">
    <location>
        <begin position="138"/>
        <end position="156"/>
    </location>
</feature>
<dbReference type="OMA" id="CINTPIF"/>
<dbReference type="Pfam" id="PF10318">
    <property type="entry name" value="7TM_GPCR_Srh"/>
    <property type="match status" value="1"/>
</dbReference>
<dbReference type="AGR" id="WB:WBGene00005352"/>
<evidence type="ECO:0000313" key="3">
    <source>
        <dbReference type="Proteomes" id="UP000001940"/>
    </source>
</evidence>
<dbReference type="SUPFAM" id="SSF81321">
    <property type="entry name" value="Family A G protein-coupled receptor-like"/>
    <property type="match status" value="1"/>
</dbReference>
<accession>Q9NAN5</accession>
<dbReference type="KEGG" id="cel:CELE_T01E8.7"/>
<feature type="transmembrane region" description="Helical" evidence="1">
    <location>
        <begin position="19"/>
        <end position="40"/>
    </location>
</feature>
<organism evidence="2 3">
    <name type="scientific">Caenorhabditis elegans</name>
    <dbReference type="NCBI Taxonomy" id="6239"/>
    <lineage>
        <taxon>Eukaryota</taxon>
        <taxon>Metazoa</taxon>
        <taxon>Ecdysozoa</taxon>
        <taxon>Nematoda</taxon>
        <taxon>Chromadorea</taxon>
        <taxon>Rhabditida</taxon>
        <taxon>Rhabditina</taxon>
        <taxon>Rhabditomorpha</taxon>
        <taxon>Rhabditoidea</taxon>
        <taxon>Rhabditidae</taxon>
        <taxon>Peloderinae</taxon>
        <taxon>Caenorhabditis</taxon>
    </lineage>
</organism>
<dbReference type="HOGENOM" id="CLU_042960_1_1_1"/>
<dbReference type="OrthoDB" id="5838269at2759"/>
<evidence type="ECO:0000313" key="4">
    <source>
        <dbReference type="WormBase" id="T01E8.7"/>
    </source>
</evidence>
<protein>
    <submittedName>
        <fullName evidence="2">Serpentine Receptor, class H</fullName>
    </submittedName>
</protein>
<dbReference type="CTD" id="187952"/>
<reference evidence="2 3" key="1">
    <citation type="journal article" date="1998" name="Science">
        <title>Genome sequence of the nematode C. elegans: a platform for investigating biology.</title>
        <authorList>
            <consortium name="The C. elegans sequencing consortium"/>
            <person name="Sulson J.E."/>
            <person name="Waterston R."/>
        </authorList>
    </citation>
    <scope>NUCLEOTIDE SEQUENCE [LARGE SCALE GENOMIC DNA]</scope>
    <source>
        <strain evidence="2 3">Bristol N2</strain>
    </source>
</reference>
<evidence type="ECO:0000313" key="2">
    <source>
        <dbReference type="EMBL" id="CAB76413.2"/>
    </source>
</evidence>
<proteinExistence type="predicted"/>
<keyword evidence="2" id="KW-0675">Receptor</keyword>
<dbReference type="GeneID" id="187952"/>
<dbReference type="PhylomeDB" id="Q9NAN5"/>
<feature type="transmembrane region" description="Helical" evidence="1">
    <location>
        <begin position="271"/>
        <end position="292"/>
    </location>
</feature>
<name>Q9NAN5_CAEEL</name>
<feature type="transmembrane region" description="Helical" evidence="1">
    <location>
        <begin position="190"/>
        <end position="214"/>
    </location>
</feature>
<dbReference type="Bgee" id="WBGene00005352">
    <property type="expression patterns" value="Expressed in embryo"/>
</dbReference>
<dbReference type="WormBase" id="T01E8.7">
    <property type="protein sequence ID" value="CE33163"/>
    <property type="gene ID" value="WBGene00005352"/>
    <property type="gene designation" value="srh-135"/>
</dbReference>
<dbReference type="PaxDb" id="6239-T01E8.7"/>
<keyword evidence="1" id="KW-0812">Transmembrane</keyword>